<name>A0ABQ6JBL5_9ACTN</name>
<evidence type="ECO:0000313" key="1">
    <source>
        <dbReference type="EMBL" id="GMA85192.1"/>
    </source>
</evidence>
<gene>
    <name evidence="1" type="ORF">GCM10025868_04420</name>
</gene>
<protein>
    <submittedName>
        <fullName evidence="1">Uncharacterized protein</fullName>
    </submittedName>
</protein>
<proteinExistence type="predicted"/>
<keyword evidence="2" id="KW-1185">Reference proteome</keyword>
<dbReference type="EMBL" id="BSUZ01000001">
    <property type="protein sequence ID" value="GMA85192.1"/>
    <property type="molecule type" value="Genomic_DNA"/>
</dbReference>
<accession>A0ABQ6JBL5</accession>
<evidence type="ECO:0000313" key="2">
    <source>
        <dbReference type="Proteomes" id="UP001157017"/>
    </source>
</evidence>
<comment type="caution">
    <text evidence="1">The sequence shown here is derived from an EMBL/GenBank/DDBJ whole genome shotgun (WGS) entry which is preliminary data.</text>
</comment>
<dbReference type="Proteomes" id="UP001157017">
    <property type="component" value="Unassembled WGS sequence"/>
</dbReference>
<organism evidence="1 2">
    <name type="scientific">Angustibacter aerolatus</name>
    <dbReference type="NCBI Taxonomy" id="1162965"/>
    <lineage>
        <taxon>Bacteria</taxon>
        <taxon>Bacillati</taxon>
        <taxon>Actinomycetota</taxon>
        <taxon>Actinomycetes</taxon>
        <taxon>Kineosporiales</taxon>
        <taxon>Kineosporiaceae</taxon>
    </lineage>
</organism>
<reference evidence="2" key="1">
    <citation type="journal article" date="2019" name="Int. J. Syst. Evol. Microbiol.">
        <title>The Global Catalogue of Microorganisms (GCM) 10K type strain sequencing project: providing services to taxonomists for standard genome sequencing and annotation.</title>
        <authorList>
            <consortium name="The Broad Institute Genomics Platform"/>
            <consortium name="The Broad Institute Genome Sequencing Center for Infectious Disease"/>
            <person name="Wu L."/>
            <person name="Ma J."/>
        </authorList>
    </citation>
    <scope>NUCLEOTIDE SEQUENCE [LARGE SCALE GENOMIC DNA]</scope>
    <source>
        <strain evidence="2">NBRC 108730</strain>
    </source>
</reference>
<sequence>MRCTSLLGAGAVLRRGEELHDLRVAADRGHRVDVVVTPLTQQQVLGADLEGHHEGTLATP</sequence>